<dbReference type="Proteomes" id="UP001596500">
    <property type="component" value="Unassembled WGS sequence"/>
</dbReference>
<protein>
    <submittedName>
        <fullName evidence="4">Amidase domain-containing protein</fullName>
    </submittedName>
</protein>
<dbReference type="Pfam" id="PF12671">
    <property type="entry name" value="Amidase_6"/>
    <property type="match status" value="1"/>
</dbReference>
<gene>
    <name evidence="4" type="ORF">ACFQNG_03420</name>
</gene>
<feature type="domain" description="Putative amidase" evidence="3">
    <location>
        <begin position="250"/>
        <end position="393"/>
    </location>
</feature>
<feature type="compositionally biased region" description="Polar residues" evidence="1">
    <location>
        <begin position="55"/>
        <end position="80"/>
    </location>
</feature>
<keyword evidence="2" id="KW-0732">Signal</keyword>
<feature type="region of interest" description="Disordered" evidence="1">
    <location>
        <begin position="182"/>
        <end position="250"/>
    </location>
</feature>
<feature type="compositionally biased region" description="Low complexity" evidence="1">
    <location>
        <begin position="218"/>
        <end position="246"/>
    </location>
</feature>
<sequence>MNRIMICAMMLSLIVSGCSSTDAQSGTKEQPMVQETNGKESDTAQLDEAVASTEPVKQSPQVNQSGSSDQPKVSTSNQKLLQKVNYYKKSDKKKPAPEQTALSAIKKAAQQHQVNVKPDVNDAKFREMVIVAATNIQSLTPAEAKAVTEYAKKVDAYENETKNKIIKNMEQRLKMGATLTEEEKSTLEALTPINPGQKLEMSSDMSGQGQGKQEKPNNKQPQQPQNEKPSQQPQQEKPGQQLQAQKTSNQYNPIAARDYAYKWWNKRNNKEYGYYSRVSGGCENCWPDCTNFVSQAIKAGGIQERRTGTYWYYSDQKPSYAWGVANSFYKHFKDRAQQVKDWKDLSVGDVVSIDFDHDGDIEHSAIITRIGRHDVYVTQHSSDKKDSPISPWLLAGYDVYAWKMSTANNK</sequence>
<dbReference type="RefSeq" id="WP_379863434.1">
    <property type="nucleotide sequence ID" value="NZ_JBHTBW010000006.1"/>
</dbReference>
<organism evidence="4 5">
    <name type="scientific">Laceyella putida</name>
    <dbReference type="NCBI Taxonomy" id="110101"/>
    <lineage>
        <taxon>Bacteria</taxon>
        <taxon>Bacillati</taxon>
        <taxon>Bacillota</taxon>
        <taxon>Bacilli</taxon>
        <taxon>Bacillales</taxon>
        <taxon>Thermoactinomycetaceae</taxon>
        <taxon>Laceyella</taxon>
    </lineage>
</organism>
<feature type="region of interest" description="Disordered" evidence="1">
    <location>
        <begin position="19"/>
        <end position="81"/>
    </location>
</feature>
<name>A0ABW2RGV0_9BACL</name>
<evidence type="ECO:0000256" key="2">
    <source>
        <dbReference type="SAM" id="SignalP"/>
    </source>
</evidence>
<dbReference type="EMBL" id="JBHTBW010000006">
    <property type="protein sequence ID" value="MFC7440214.1"/>
    <property type="molecule type" value="Genomic_DNA"/>
</dbReference>
<keyword evidence="5" id="KW-1185">Reference proteome</keyword>
<reference evidence="5" key="1">
    <citation type="journal article" date="2019" name="Int. J. Syst. Evol. Microbiol.">
        <title>The Global Catalogue of Microorganisms (GCM) 10K type strain sequencing project: providing services to taxonomists for standard genome sequencing and annotation.</title>
        <authorList>
            <consortium name="The Broad Institute Genomics Platform"/>
            <consortium name="The Broad Institute Genome Sequencing Center for Infectious Disease"/>
            <person name="Wu L."/>
            <person name="Ma J."/>
        </authorList>
    </citation>
    <scope>NUCLEOTIDE SEQUENCE [LARGE SCALE GENOMIC DNA]</scope>
    <source>
        <strain evidence="5">CGMCC 1.12942</strain>
    </source>
</reference>
<feature type="chain" id="PRO_5046439796" evidence="2">
    <location>
        <begin position="24"/>
        <end position="410"/>
    </location>
</feature>
<evidence type="ECO:0000256" key="1">
    <source>
        <dbReference type="SAM" id="MobiDB-lite"/>
    </source>
</evidence>
<dbReference type="InterPro" id="IPR024301">
    <property type="entry name" value="Amidase_6"/>
</dbReference>
<dbReference type="PROSITE" id="PS51257">
    <property type="entry name" value="PROKAR_LIPOPROTEIN"/>
    <property type="match status" value="1"/>
</dbReference>
<comment type="caution">
    <text evidence="4">The sequence shown here is derived from an EMBL/GenBank/DDBJ whole genome shotgun (WGS) entry which is preliminary data.</text>
</comment>
<evidence type="ECO:0000259" key="3">
    <source>
        <dbReference type="Pfam" id="PF12671"/>
    </source>
</evidence>
<feature type="signal peptide" evidence="2">
    <location>
        <begin position="1"/>
        <end position="23"/>
    </location>
</feature>
<dbReference type="PANTHER" id="PTHR40032:SF1">
    <property type="entry name" value="EXPORTED PROTEIN"/>
    <property type="match status" value="1"/>
</dbReference>
<feature type="compositionally biased region" description="Polar residues" evidence="1">
    <location>
        <begin position="19"/>
        <end position="36"/>
    </location>
</feature>
<evidence type="ECO:0000313" key="4">
    <source>
        <dbReference type="EMBL" id="MFC7440214.1"/>
    </source>
</evidence>
<proteinExistence type="predicted"/>
<evidence type="ECO:0000313" key="5">
    <source>
        <dbReference type="Proteomes" id="UP001596500"/>
    </source>
</evidence>
<dbReference type="PANTHER" id="PTHR40032">
    <property type="entry name" value="EXPORTED PROTEIN-RELATED"/>
    <property type="match status" value="1"/>
</dbReference>
<accession>A0ABW2RGV0</accession>